<reference evidence="1 2" key="1">
    <citation type="journal article" date="2022" name="Hortic Res">
        <title>A haplotype resolved chromosomal level avocado genome allows analysis of novel avocado genes.</title>
        <authorList>
            <person name="Nath O."/>
            <person name="Fletcher S.J."/>
            <person name="Hayward A."/>
            <person name="Shaw L.M."/>
            <person name="Masouleh A.K."/>
            <person name="Furtado A."/>
            <person name="Henry R.J."/>
            <person name="Mitter N."/>
        </authorList>
    </citation>
    <scope>NUCLEOTIDE SEQUENCE [LARGE SCALE GENOMIC DNA]</scope>
    <source>
        <strain evidence="2">cv. Hass</strain>
    </source>
</reference>
<evidence type="ECO:0000313" key="2">
    <source>
        <dbReference type="Proteomes" id="UP001234297"/>
    </source>
</evidence>
<gene>
    <name evidence="1" type="ORF">MRB53_024311</name>
</gene>
<accession>A0ACC2LD18</accession>
<sequence length="522" mass="58736">MGKRLLNRWLKQPLLDVDEINCRLDLVQAFVGDTALHHDLRQHLKRISDIERLMHNLQKRRASLQHIVKLYQSSIRLPYIKSSLGRYAGQFLSLIKGRYLDPLENWTDDDHLNMFIALVEASVDLEKLENGEYMIASGYDPNLSALKNDRDAVEQQIHNLHKQTANDLDLPFDKALKLDKSTQFGHDGVKFTNTKLKKLSDQYLKLLEEYTNCQKELVAQVVQTAATFSEVFESLAGILSEMDVLLSFADLSTSCPTPYIRPDITHSDKGDIILEGSRHPCVEAQDGVNFIPNDCSLVRGKSLFQIITGPNMGGKSTFIRQVGVNVLMAQVGCWRLSGLAWAICEHLVQVTRAPNLFATHFHELTALANEDGGHESHRAPISGVANYHVGAHIDSSSHKLTMLYKVEPGACDQSFGIHLAEFANFPQSVVNLAREKAAELEDFSSTPVISNNAKEEVGSKRKRLDNPDDMGRGAAWAHQFLHEFAALPLDQLDLKHALQQISKMRCDLERDAAEHPWLQQFF</sequence>
<dbReference type="Proteomes" id="UP001234297">
    <property type="component" value="Chromosome 7"/>
</dbReference>
<keyword evidence="2" id="KW-1185">Reference proteome</keyword>
<dbReference type="EMBL" id="CM056815">
    <property type="protein sequence ID" value="KAJ8630988.1"/>
    <property type="molecule type" value="Genomic_DNA"/>
</dbReference>
<name>A0ACC2LD18_PERAE</name>
<organism evidence="1 2">
    <name type="scientific">Persea americana</name>
    <name type="common">Avocado</name>
    <dbReference type="NCBI Taxonomy" id="3435"/>
    <lineage>
        <taxon>Eukaryota</taxon>
        <taxon>Viridiplantae</taxon>
        <taxon>Streptophyta</taxon>
        <taxon>Embryophyta</taxon>
        <taxon>Tracheophyta</taxon>
        <taxon>Spermatophyta</taxon>
        <taxon>Magnoliopsida</taxon>
        <taxon>Magnoliidae</taxon>
        <taxon>Laurales</taxon>
        <taxon>Lauraceae</taxon>
        <taxon>Persea</taxon>
    </lineage>
</organism>
<comment type="caution">
    <text evidence="1">The sequence shown here is derived from an EMBL/GenBank/DDBJ whole genome shotgun (WGS) entry which is preliminary data.</text>
</comment>
<proteinExistence type="predicted"/>
<protein>
    <submittedName>
        <fullName evidence="1">Uncharacterized protein</fullName>
    </submittedName>
</protein>
<evidence type="ECO:0000313" key="1">
    <source>
        <dbReference type="EMBL" id="KAJ8630988.1"/>
    </source>
</evidence>